<reference evidence="1 2" key="1">
    <citation type="journal article" date="2018" name="PLoS ONE">
        <title>The draft genome of Kipferlia bialata reveals reductive genome evolution in fornicate parasites.</title>
        <authorList>
            <person name="Tanifuji G."/>
            <person name="Takabayashi S."/>
            <person name="Kume K."/>
            <person name="Takagi M."/>
            <person name="Nakayama T."/>
            <person name="Kamikawa R."/>
            <person name="Inagaki Y."/>
            <person name="Hashimoto T."/>
        </authorList>
    </citation>
    <scope>NUCLEOTIDE SEQUENCE [LARGE SCALE GENOMIC DNA]</scope>
    <source>
        <strain evidence="1">NY0173</strain>
    </source>
</reference>
<dbReference type="Proteomes" id="UP000265618">
    <property type="component" value="Unassembled WGS sequence"/>
</dbReference>
<accession>A0A9K3DAV3</accession>
<comment type="caution">
    <text evidence="1">The sequence shown here is derived from an EMBL/GenBank/DDBJ whole genome shotgun (WGS) entry which is preliminary data.</text>
</comment>
<name>A0A9K3DAV3_9EUKA</name>
<gene>
    <name evidence="1" type="ORF">KIPB_014932</name>
</gene>
<dbReference type="EMBL" id="BDIP01008002">
    <property type="protein sequence ID" value="GIQ91595.1"/>
    <property type="molecule type" value="Genomic_DNA"/>
</dbReference>
<proteinExistence type="predicted"/>
<sequence>VNSDPASDVYDTEVFELGVSFGLAMTPRVWTEDHSWGNSTHISYTASMYNSTSWEVSSGYGPVAVDGPQAFQLVSMLGALGIAPWVTQFTDGVAPYFAIEGDFLEYGKAQVFFQGATTVVATLPLRDY</sequence>
<keyword evidence="2" id="KW-1185">Reference proteome</keyword>
<evidence type="ECO:0000313" key="2">
    <source>
        <dbReference type="Proteomes" id="UP000265618"/>
    </source>
</evidence>
<organism evidence="1 2">
    <name type="scientific">Kipferlia bialata</name>
    <dbReference type="NCBI Taxonomy" id="797122"/>
    <lineage>
        <taxon>Eukaryota</taxon>
        <taxon>Metamonada</taxon>
        <taxon>Carpediemonas-like organisms</taxon>
        <taxon>Kipferlia</taxon>
    </lineage>
</organism>
<protein>
    <submittedName>
        <fullName evidence="1">Uncharacterized protein</fullName>
    </submittedName>
</protein>
<dbReference type="AlphaFoldDB" id="A0A9K3DAV3"/>
<feature type="non-terminal residue" evidence="1">
    <location>
        <position position="1"/>
    </location>
</feature>
<evidence type="ECO:0000313" key="1">
    <source>
        <dbReference type="EMBL" id="GIQ91595.1"/>
    </source>
</evidence>